<organism evidence="8 9">
    <name type="scientific">Umboniibacter marinipuniceus</name>
    <dbReference type="NCBI Taxonomy" id="569599"/>
    <lineage>
        <taxon>Bacteria</taxon>
        <taxon>Pseudomonadati</taxon>
        <taxon>Pseudomonadota</taxon>
        <taxon>Gammaproteobacteria</taxon>
        <taxon>Cellvibrionales</taxon>
        <taxon>Cellvibrionaceae</taxon>
        <taxon>Umboniibacter</taxon>
    </lineage>
</organism>
<gene>
    <name evidence="8" type="ORF">DFR27_0360</name>
</gene>
<accession>A0A3M0AB84</accession>
<protein>
    <submittedName>
        <fullName evidence="8">Farnesyl-diphosphate synthase</fullName>
    </submittedName>
</protein>
<comment type="caution">
    <text evidence="8">The sequence shown here is derived from an EMBL/GenBank/DDBJ whole genome shotgun (WGS) entry which is preliminary data.</text>
</comment>
<evidence type="ECO:0000256" key="5">
    <source>
        <dbReference type="ARBA" id="ARBA00022842"/>
    </source>
</evidence>
<evidence type="ECO:0000256" key="3">
    <source>
        <dbReference type="ARBA" id="ARBA00022679"/>
    </source>
</evidence>
<dbReference type="GO" id="GO:0005737">
    <property type="term" value="C:cytoplasm"/>
    <property type="evidence" value="ECO:0007669"/>
    <property type="project" value="UniProtKB-ARBA"/>
</dbReference>
<dbReference type="Gene3D" id="1.10.600.10">
    <property type="entry name" value="Farnesyl Diphosphate Synthase"/>
    <property type="match status" value="1"/>
</dbReference>
<dbReference type="PROSITE" id="PS00723">
    <property type="entry name" value="POLYPRENYL_SYNTHASE_1"/>
    <property type="match status" value="1"/>
</dbReference>
<dbReference type="SFLD" id="SFLDS00005">
    <property type="entry name" value="Isoprenoid_Synthase_Type_I"/>
    <property type="match status" value="1"/>
</dbReference>
<keyword evidence="5" id="KW-0460">Magnesium</keyword>
<dbReference type="CDD" id="cd00685">
    <property type="entry name" value="Trans_IPPS_HT"/>
    <property type="match status" value="1"/>
</dbReference>
<evidence type="ECO:0000313" key="8">
    <source>
        <dbReference type="EMBL" id="RMA82411.1"/>
    </source>
</evidence>
<dbReference type="GO" id="GO:0016114">
    <property type="term" value="P:terpenoid biosynthetic process"/>
    <property type="evidence" value="ECO:0007669"/>
    <property type="project" value="UniProtKB-ARBA"/>
</dbReference>
<dbReference type="PANTHER" id="PTHR43281">
    <property type="entry name" value="FARNESYL DIPHOSPHATE SYNTHASE"/>
    <property type="match status" value="1"/>
</dbReference>
<dbReference type="PROSITE" id="PS00444">
    <property type="entry name" value="POLYPRENYL_SYNTHASE_2"/>
    <property type="match status" value="1"/>
</dbReference>
<dbReference type="InterPro" id="IPR033749">
    <property type="entry name" value="Polyprenyl_synt_CS"/>
</dbReference>
<dbReference type="SUPFAM" id="SSF48576">
    <property type="entry name" value="Terpenoid synthases"/>
    <property type="match status" value="1"/>
</dbReference>
<keyword evidence="4" id="KW-0479">Metal-binding</keyword>
<evidence type="ECO:0000256" key="7">
    <source>
        <dbReference type="RuleBase" id="RU004466"/>
    </source>
</evidence>
<dbReference type="InterPro" id="IPR053378">
    <property type="entry name" value="Prenyl_diphosphate_synthase"/>
</dbReference>
<proteinExistence type="inferred from homology"/>
<dbReference type="GO" id="GO:0046872">
    <property type="term" value="F:metal ion binding"/>
    <property type="evidence" value="ECO:0007669"/>
    <property type="project" value="UniProtKB-KW"/>
</dbReference>
<dbReference type="NCBIfam" id="NF045485">
    <property type="entry name" value="FPPsyn"/>
    <property type="match status" value="1"/>
</dbReference>
<sequence>MTFKSFAQDSQARIESYLDRQLADATLLDEAIRYSVFNGGKRVRPALVYATAQAVGLSFDSADPLAAAIELIHSYSLVHDDLPAMDDDDLRRGLPTCHKKYDEATAILVGDGLQSLGFQQLSLTPAATIGATLETLCEAAGPNGMVLGQAVDVASAGSALSYEQLRAMHRAKTGAMIVASCLLPAIVAQVEPAELAALQRYADAIGLAFQIQDDILDVTSDTDTLGKPQGSDIRNDKPTYVSLLGLEGARAELTKLHAEAMSSADELTGDSAALRGVADYIVSRVL</sequence>
<dbReference type="AlphaFoldDB" id="A0A3M0AB84"/>
<dbReference type="EMBL" id="REFJ01000001">
    <property type="protein sequence ID" value="RMA82411.1"/>
    <property type="molecule type" value="Genomic_DNA"/>
</dbReference>
<evidence type="ECO:0000256" key="2">
    <source>
        <dbReference type="ARBA" id="ARBA00006706"/>
    </source>
</evidence>
<comment type="similarity">
    <text evidence="2 7">Belongs to the FPP/GGPP synthase family.</text>
</comment>
<comment type="cofactor">
    <cofactor evidence="1">
        <name>Mg(2+)</name>
        <dbReference type="ChEBI" id="CHEBI:18420"/>
    </cofactor>
</comment>
<dbReference type="RefSeq" id="WP_245962582.1">
    <property type="nucleotide sequence ID" value="NZ_REFJ01000001.1"/>
</dbReference>
<evidence type="ECO:0000256" key="6">
    <source>
        <dbReference type="ARBA" id="ARBA00023229"/>
    </source>
</evidence>
<evidence type="ECO:0000256" key="4">
    <source>
        <dbReference type="ARBA" id="ARBA00022723"/>
    </source>
</evidence>
<keyword evidence="3 7" id="KW-0808">Transferase</keyword>
<evidence type="ECO:0000256" key="1">
    <source>
        <dbReference type="ARBA" id="ARBA00001946"/>
    </source>
</evidence>
<evidence type="ECO:0000313" key="9">
    <source>
        <dbReference type="Proteomes" id="UP000267187"/>
    </source>
</evidence>
<dbReference type="GO" id="GO:0004659">
    <property type="term" value="F:prenyltransferase activity"/>
    <property type="evidence" value="ECO:0007669"/>
    <property type="project" value="InterPro"/>
</dbReference>
<reference evidence="8 9" key="1">
    <citation type="submission" date="2018-10" db="EMBL/GenBank/DDBJ databases">
        <title>Genomic Encyclopedia of Type Strains, Phase IV (KMG-IV): sequencing the most valuable type-strain genomes for metagenomic binning, comparative biology and taxonomic classification.</title>
        <authorList>
            <person name="Goeker M."/>
        </authorList>
    </citation>
    <scope>NUCLEOTIDE SEQUENCE [LARGE SCALE GENOMIC DNA]</scope>
    <source>
        <strain evidence="8 9">DSM 25080</strain>
    </source>
</reference>
<dbReference type="FunFam" id="1.10.600.10:FF:000001">
    <property type="entry name" value="Geranylgeranyl diphosphate synthase"/>
    <property type="match status" value="1"/>
</dbReference>
<keyword evidence="6" id="KW-0414">Isoprene biosynthesis</keyword>
<dbReference type="SFLD" id="SFLDG01017">
    <property type="entry name" value="Polyprenyl_Transferase_Like"/>
    <property type="match status" value="1"/>
</dbReference>
<name>A0A3M0AB84_9GAMM</name>
<dbReference type="Pfam" id="PF00348">
    <property type="entry name" value="polyprenyl_synt"/>
    <property type="match status" value="1"/>
</dbReference>
<dbReference type="InterPro" id="IPR000092">
    <property type="entry name" value="Polyprenyl_synt"/>
</dbReference>
<dbReference type="Proteomes" id="UP000267187">
    <property type="component" value="Unassembled WGS sequence"/>
</dbReference>
<dbReference type="InterPro" id="IPR008949">
    <property type="entry name" value="Isoprenoid_synthase_dom_sf"/>
</dbReference>
<dbReference type="GO" id="GO:0008654">
    <property type="term" value="P:phospholipid biosynthetic process"/>
    <property type="evidence" value="ECO:0007669"/>
    <property type="project" value="UniProtKB-ARBA"/>
</dbReference>
<dbReference type="PANTHER" id="PTHR43281:SF1">
    <property type="entry name" value="FARNESYL DIPHOSPHATE SYNTHASE"/>
    <property type="match status" value="1"/>
</dbReference>
<keyword evidence="9" id="KW-1185">Reference proteome</keyword>